<gene>
    <name evidence="2" type="ORF">GCM10011584_33630</name>
</gene>
<dbReference type="PANTHER" id="PTHR35791">
    <property type="entry name" value="UPF0754 MEMBRANE PROTEIN YHEB"/>
    <property type="match status" value="1"/>
</dbReference>
<dbReference type="RefSeq" id="WP_188785199.1">
    <property type="nucleotide sequence ID" value="NZ_BMNI01000015.1"/>
</dbReference>
<comment type="caution">
    <text evidence="2">The sequence shown here is derived from an EMBL/GenBank/DDBJ whole genome shotgun (WGS) entry which is preliminary data.</text>
</comment>
<evidence type="ECO:0000313" key="3">
    <source>
        <dbReference type="Proteomes" id="UP000655410"/>
    </source>
</evidence>
<keyword evidence="1" id="KW-0812">Transmembrane</keyword>
<dbReference type="EMBL" id="BMNI01000015">
    <property type="protein sequence ID" value="GGO93891.1"/>
    <property type="molecule type" value="Genomic_DNA"/>
</dbReference>
<evidence type="ECO:0008006" key="4">
    <source>
        <dbReference type="Google" id="ProtNLM"/>
    </source>
</evidence>
<organism evidence="2 3">
    <name type="scientific">Nocardioides phosphati</name>
    <dbReference type="NCBI Taxonomy" id="1867775"/>
    <lineage>
        <taxon>Bacteria</taxon>
        <taxon>Bacillati</taxon>
        <taxon>Actinomycetota</taxon>
        <taxon>Actinomycetes</taxon>
        <taxon>Propionibacteriales</taxon>
        <taxon>Nocardioidaceae</taxon>
        <taxon>Nocardioides</taxon>
    </lineage>
</organism>
<sequence>MNTPAEAWSFFLDHWLILLSMPVVAGFIGWITKVLAIEMVFRPIEFRGIGPIGWQGQLPRRAAKFASQAAEIILDNVIEPRELVDRLDPRRVAAELDDVVVATVEDLARELTGERWDRLPAAVRGAIVARARARAPQLVENLLTTAKENIDEAFQLSYIVTAELIRDKVLLNDLVRGPMAPIMGFMRRFGLLFGAFVGSVQMVVFAFTESHTVIPVFGLVIGLVSDWLALQMLFHPKERKRYLGIFPWYGMAFAYRDHFVREYGVLAAERIFTPKVLLDAMLEGPLADRLFVMVHDEVHAALDAELGLVEPLVPAAIGSARYQAMRSTVVARAQAAMPAAAERLEPYAAEAMDVENTLRATLSALTNEELEEMLRPVFKDDEWLVVAVGGGLGFVVGELQVLLLTTLGGL</sequence>
<name>A0ABQ2NDJ0_9ACTN</name>
<reference evidence="3" key="1">
    <citation type="journal article" date="2019" name="Int. J. Syst. Evol. Microbiol.">
        <title>The Global Catalogue of Microorganisms (GCM) 10K type strain sequencing project: providing services to taxonomists for standard genome sequencing and annotation.</title>
        <authorList>
            <consortium name="The Broad Institute Genomics Platform"/>
            <consortium name="The Broad Institute Genome Sequencing Center for Infectious Disease"/>
            <person name="Wu L."/>
            <person name="Ma J."/>
        </authorList>
    </citation>
    <scope>NUCLEOTIDE SEQUENCE [LARGE SCALE GENOMIC DNA]</scope>
    <source>
        <strain evidence="3">CGMCC 4.7371</strain>
    </source>
</reference>
<feature type="transmembrane region" description="Helical" evidence="1">
    <location>
        <begin position="15"/>
        <end position="37"/>
    </location>
</feature>
<proteinExistence type="predicted"/>
<accession>A0ABQ2NDJ0</accession>
<dbReference type="PANTHER" id="PTHR35791:SF1">
    <property type="entry name" value="UPF0754 MEMBRANE PROTEIN YHEB"/>
    <property type="match status" value="1"/>
</dbReference>
<keyword evidence="3" id="KW-1185">Reference proteome</keyword>
<feature type="transmembrane region" description="Helical" evidence="1">
    <location>
        <begin position="213"/>
        <end position="234"/>
    </location>
</feature>
<dbReference type="Proteomes" id="UP000655410">
    <property type="component" value="Unassembled WGS sequence"/>
</dbReference>
<keyword evidence="1" id="KW-0472">Membrane</keyword>
<protein>
    <recommendedName>
        <fullName evidence="4">DUF445 domain-containing protein</fullName>
    </recommendedName>
</protein>
<feature type="transmembrane region" description="Helical" evidence="1">
    <location>
        <begin position="189"/>
        <end position="207"/>
    </location>
</feature>
<evidence type="ECO:0000256" key="1">
    <source>
        <dbReference type="SAM" id="Phobius"/>
    </source>
</evidence>
<keyword evidence="1" id="KW-1133">Transmembrane helix</keyword>
<feature type="transmembrane region" description="Helical" evidence="1">
    <location>
        <begin position="383"/>
        <end position="404"/>
    </location>
</feature>
<evidence type="ECO:0000313" key="2">
    <source>
        <dbReference type="EMBL" id="GGO93891.1"/>
    </source>
</evidence>